<reference evidence="3 5" key="2">
    <citation type="submission" date="2016-06" db="EMBL/GenBank/DDBJ databases">
        <title>Genome sequence of Oerskovia enterophila DSM 43852.</title>
        <authorList>
            <person name="Poehlein A."/>
            <person name="Jag V."/>
            <person name="Bengelsdorf F.R."/>
            <person name="Daniel R."/>
            <person name="Duerre P."/>
        </authorList>
    </citation>
    <scope>NUCLEOTIDE SEQUENCE [LARGE SCALE GENOMIC DNA]</scope>
    <source>
        <strain evidence="3 5">DSM 43852</strain>
    </source>
</reference>
<feature type="transmembrane region" description="Helical" evidence="1">
    <location>
        <begin position="37"/>
        <end position="60"/>
    </location>
</feature>
<keyword evidence="1" id="KW-1133">Transmembrane helix</keyword>
<name>A0A161XGX3_9CELL</name>
<dbReference type="EMBL" id="MAQA01000007">
    <property type="protein sequence ID" value="OCI32319.1"/>
    <property type="molecule type" value="Genomic_DNA"/>
</dbReference>
<protein>
    <submittedName>
        <fullName evidence="2">Uncharacterized protein</fullName>
    </submittedName>
</protein>
<keyword evidence="1" id="KW-0812">Transmembrane</keyword>
<dbReference type="RefSeq" id="WP_068624783.1">
    <property type="nucleotide sequence ID" value="NZ_LRIE01000061.1"/>
</dbReference>
<sequence>MLANHPVARRIVVIGALAVPISAMLAFLIVQPEISSVTLAAYAFGFILFTLGMALLFSNLRKDRVAKRK</sequence>
<dbReference type="AlphaFoldDB" id="A0A161XGX3"/>
<dbReference type="PATRIC" id="fig|43678.3.peg.1329"/>
<evidence type="ECO:0000313" key="4">
    <source>
        <dbReference type="Proteomes" id="UP000076447"/>
    </source>
</evidence>
<keyword evidence="1" id="KW-0472">Membrane</keyword>
<dbReference type="EMBL" id="LRIE01000061">
    <property type="protein sequence ID" value="KZM36067.1"/>
    <property type="molecule type" value="Genomic_DNA"/>
</dbReference>
<evidence type="ECO:0000313" key="3">
    <source>
        <dbReference type="EMBL" id="OCI32319.1"/>
    </source>
</evidence>
<keyword evidence="5" id="KW-1185">Reference proteome</keyword>
<evidence type="ECO:0000313" key="5">
    <source>
        <dbReference type="Proteomes" id="UP000093412"/>
    </source>
</evidence>
<organism evidence="2 4">
    <name type="scientific">Oerskovia enterophila</name>
    <dbReference type="NCBI Taxonomy" id="43678"/>
    <lineage>
        <taxon>Bacteria</taxon>
        <taxon>Bacillati</taxon>
        <taxon>Actinomycetota</taxon>
        <taxon>Actinomycetes</taxon>
        <taxon>Micrococcales</taxon>
        <taxon>Cellulomonadaceae</taxon>
        <taxon>Oerskovia</taxon>
    </lineage>
</organism>
<proteinExistence type="predicted"/>
<feature type="transmembrane region" description="Helical" evidence="1">
    <location>
        <begin position="12"/>
        <end position="31"/>
    </location>
</feature>
<reference evidence="2 4" key="1">
    <citation type="submission" date="2016-01" db="EMBL/GenBank/DDBJ databases">
        <title>Genome sequence of Oerskovia enterophila VJag, an agar and cellulose degrading bacterium.</title>
        <authorList>
            <person name="Poehlein A."/>
            <person name="Jag V."/>
            <person name="Bengelsdorf F."/>
            <person name="Duerre P."/>
            <person name="Daniel R."/>
        </authorList>
    </citation>
    <scope>NUCLEOTIDE SEQUENCE [LARGE SCALE GENOMIC DNA]</scope>
    <source>
        <strain evidence="2 4">VJag</strain>
    </source>
</reference>
<comment type="caution">
    <text evidence="2">The sequence shown here is derived from an EMBL/GenBank/DDBJ whole genome shotgun (WGS) entry which is preliminary data.</text>
</comment>
<evidence type="ECO:0000313" key="2">
    <source>
        <dbReference type="EMBL" id="KZM36067.1"/>
    </source>
</evidence>
<evidence type="ECO:0000256" key="1">
    <source>
        <dbReference type="SAM" id="Phobius"/>
    </source>
</evidence>
<dbReference type="Proteomes" id="UP000076447">
    <property type="component" value="Unassembled WGS sequence"/>
</dbReference>
<dbReference type="Proteomes" id="UP000093412">
    <property type="component" value="Unassembled WGS sequence"/>
</dbReference>
<accession>A0A161XGX3</accession>
<gene>
    <name evidence="3" type="ORF">OERS_09280</name>
    <name evidence="2" type="ORF">OJAG_12710</name>
</gene>